<dbReference type="InterPro" id="IPR024315">
    <property type="entry name" value="DUF3805"/>
</dbReference>
<evidence type="ECO:0000259" key="1">
    <source>
        <dbReference type="Pfam" id="PF12712"/>
    </source>
</evidence>
<evidence type="ECO:0000313" key="3">
    <source>
        <dbReference type="Proteomes" id="UP001073122"/>
    </source>
</evidence>
<dbReference type="Gene3D" id="3.40.1000.10">
    <property type="entry name" value="Mog1/PsbP, alpha/beta/alpha sandwich"/>
    <property type="match status" value="1"/>
</dbReference>
<organism evidence="2 3">
    <name type="scientific">Chryseobacterium formosus</name>
    <dbReference type="NCBI Taxonomy" id="1537363"/>
    <lineage>
        <taxon>Bacteria</taxon>
        <taxon>Pseudomonadati</taxon>
        <taxon>Bacteroidota</taxon>
        <taxon>Flavobacteriia</taxon>
        <taxon>Flavobacteriales</taxon>
        <taxon>Weeksellaceae</taxon>
        <taxon>Chryseobacterium group</taxon>
        <taxon>Chryseobacterium</taxon>
    </lineage>
</organism>
<feature type="domain" description="DUF3805" evidence="1">
    <location>
        <begin position="7"/>
        <end position="101"/>
    </location>
</feature>
<dbReference type="Pfam" id="PF12712">
    <property type="entry name" value="DUF3805"/>
    <property type="match status" value="1"/>
</dbReference>
<proteinExistence type="predicted"/>
<dbReference type="EMBL" id="JAOVZW010000008">
    <property type="protein sequence ID" value="MCX8523611.1"/>
    <property type="molecule type" value="Genomic_DNA"/>
</dbReference>
<evidence type="ECO:0000313" key="2">
    <source>
        <dbReference type="EMBL" id="MCX8523611.1"/>
    </source>
</evidence>
<protein>
    <submittedName>
        <fullName evidence="2">DUF3805 domain-containing protein</fullName>
    </submittedName>
</protein>
<sequence length="134" mass="15928">MFISEYNYALNLPETWSEYITDEEKTNAFFNTKKWTGNLRITPTNHQFQNPDFLNELRIENNATEIMWNNINGIQYNDNNEGIYYWYLIVENTLFLCSFTLGDLPNTIDIQNELLIVESILKTIKKITFVNNIR</sequence>
<dbReference type="RefSeq" id="WP_267264921.1">
    <property type="nucleotide sequence ID" value="NZ_JAOVZW010000008.1"/>
</dbReference>
<name>A0ABT3XN96_9FLAO</name>
<reference evidence="2" key="1">
    <citation type="submission" date="2022-10" db="EMBL/GenBank/DDBJ databases">
        <title>Chryseobacterium sp. nov., a novel bacterial species.</title>
        <authorList>
            <person name="Cao Y."/>
        </authorList>
    </citation>
    <scope>NUCLEOTIDE SEQUENCE</scope>
    <source>
        <strain evidence="2">CCTCC AB2015118</strain>
    </source>
</reference>
<comment type="caution">
    <text evidence="2">The sequence shown here is derived from an EMBL/GenBank/DDBJ whole genome shotgun (WGS) entry which is preliminary data.</text>
</comment>
<dbReference type="Proteomes" id="UP001073122">
    <property type="component" value="Unassembled WGS sequence"/>
</dbReference>
<gene>
    <name evidence="2" type="ORF">OF897_06715</name>
</gene>
<accession>A0ABT3XN96</accession>
<keyword evidence="3" id="KW-1185">Reference proteome</keyword>